<feature type="transmembrane region" description="Helical" evidence="1">
    <location>
        <begin position="78"/>
        <end position="97"/>
    </location>
</feature>
<feature type="transmembrane region" description="Helical" evidence="1">
    <location>
        <begin position="104"/>
        <end position="126"/>
    </location>
</feature>
<dbReference type="EMBL" id="PKOZ01000001">
    <property type="protein sequence ID" value="PQD96651.1"/>
    <property type="molecule type" value="Genomic_DNA"/>
</dbReference>
<organism evidence="2 3">
    <name type="scientific">Pradoshia eiseniae</name>
    <dbReference type="NCBI Taxonomy" id="2064768"/>
    <lineage>
        <taxon>Bacteria</taxon>
        <taxon>Bacillati</taxon>
        <taxon>Bacillota</taxon>
        <taxon>Bacilli</taxon>
        <taxon>Bacillales</taxon>
        <taxon>Bacillaceae</taxon>
        <taxon>Pradoshia</taxon>
    </lineage>
</organism>
<keyword evidence="1" id="KW-0812">Transmembrane</keyword>
<protein>
    <recommendedName>
        <fullName evidence="4">DUF1700 domain-containing protein</fullName>
    </recommendedName>
</protein>
<keyword evidence="1" id="KW-0472">Membrane</keyword>
<sequence length="186" mass="20626">MKKEEFINQLAAQLRGLPSDERDEILADYEEYFEIGLLEGKTEQEISAGLGSPRTIAKELALNSSIAKVEHKPSISNVFNVIGLTIGLSFLNFLLIVGPIAVIVSILFAGWLASITMIAAPILQLAEIMLDYAYFSLFELFISIGACGTGLLLFIGMYHLSKFSTRLIIRYCKWNMTIVKGRESNV</sequence>
<keyword evidence="3" id="KW-1185">Reference proteome</keyword>
<evidence type="ECO:0000256" key="1">
    <source>
        <dbReference type="SAM" id="Phobius"/>
    </source>
</evidence>
<dbReference type="OrthoDB" id="9804829at2"/>
<dbReference type="AlphaFoldDB" id="A0A2S7N3J5"/>
<reference evidence="2 3" key="1">
    <citation type="submission" date="2017-12" db="EMBL/GenBank/DDBJ databases">
        <title>Taxonomic description and draft genome of Pradoshia cofamensis Gen. nov., sp. nov., a thermotolerant bacillale isolated from anterior gut of earthworm Eisenia fetida.</title>
        <authorList>
            <person name="Saha T."/>
            <person name="Chakraborty R."/>
        </authorList>
    </citation>
    <scope>NUCLEOTIDE SEQUENCE [LARGE SCALE GENOMIC DNA]</scope>
    <source>
        <strain evidence="2 3">EAG3</strain>
    </source>
</reference>
<dbReference type="Pfam" id="PF22564">
    <property type="entry name" value="HAAS"/>
    <property type="match status" value="1"/>
</dbReference>
<feature type="transmembrane region" description="Helical" evidence="1">
    <location>
        <begin position="132"/>
        <end position="160"/>
    </location>
</feature>
<gene>
    <name evidence="2" type="ORF">CYL18_01780</name>
</gene>
<accession>A0A2S7N3J5</accession>
<dbReference type="RefSeq" id="WP_104847748.1">
    <property type="nucleotide sequence ID" value="NZ_PKOZ01000001.1"/>
</dbReference>
<evidence type="ECO:0000313" key="2">
    <source>
        <dbReference type="EMBL" id="PQD96651.1"/>
    </source>
</evidence>
<keyword evidence="1" id="KW-1133">Transmembrane helix</keyword>
<comment type="caution">
    <text evidence="2">The sequence shown here is derived from an EMBL/GenBank/DDBJ whole genome shotgun (WGS) entry which is preliminary data.</text>
</comment>
<proteinExistence type="predicted"/>
<name>A0A2S7N3J5_9BACI</name>
<dbReference type="Proteomes" id="UP000239663">
    <property type="component" value="Unassembled WGS sequence"/>
</dbReference>
<evidence type="ECO:0000313" key="3">
    <source>
        <dbReference type="Proteomes" id="UP000239663"/>
    </source>
</evidence>
<evidence type="ECO:0008006" key="4">
    <source>
        <dbReference type="Google" id="ProtNLM"/>
    </source>
</evidence>